<dbReference type="EMBL" id="NUFN01000060">
    <property type="protein sequence ID" value="PGH78040.1"/>
    <property type="molecule type" value="Genomic_DNA"/>
</dbReference>
<name>A0A9X7BUR3_BACTU</name>
<dbReference type="RefSeq" id="WP_098866909.1">
    <property type="nucleotide sequence ID" value="NZ_NUFN01000060.1"/>
</dbReference>
<feature type="domain" description="Regulator of ribonuclease activity B" evidence="1">
    <location>
        <begin position="6"/>
        <end position="102"/>
    </location>
</feature>
<evidence type="ECO:0000313" key="2">
    <source>
        <dbReference type="EMBL" id="PGH78040.1"/>
    </source>
</evidence>
<sequence length="106" mass="12320">MRFPKDEDGQVLKMLYKQGVDFSKTHLVDFFIAIPDQDSGERLLLQLKELGLNGELQYDEEFEEWTCICSKEMTLDYEDIVRIQKELDELSGKLGGYVDGWGMFAE</sequence>
<organism evidence="2 3">
    <name type="scientific">Bacillus thuringiensis</name>
    <dbReference type="NCBI Taxonomy" id="1428"/>
    <lineage>
        <taxon>Bacteria</taxon>
        <taxon>Bacillati</taxon>
        <taxon>Bacillota</taxon>
        <taxon>Bacilli</taxon>
        <taxon>Bacillales</taxon>
        <taxon>Bacillaceae</taxon>
        <taxon>Bacillus</taxon>
        <taxon>Bacillus cereus group</taxon>
    </lineage>
</organism>
<dbReference type="AlphaFoldDB" id="A0A9X7BUR3"/>
<dbReference type="Proteomes" id="UP000222944">
    <property type="component" value="Unassembled WGS sequence"/>
</dbReference>
<dbReference type="InterPro" id="IPR036701">
    <property type="entry name" value="RraB-like_sf"/>
</dbReference>
<dbReference type="InterPro" id="IPR009671">
    <property type="entry name" value="RraB_dom"/>
</dbReference>
<dbReference type="Gene3D" id="3.30.70.970">
    <property type="entry name" value="RraB-like"/>
    <property type="match status" value="1"/>
</dbReference>
<comment type="caution">
    <text evidence="2">The sequence shown here is derived from an EMBL/GenBank/DDBJ whole genome shotgun (WGS) entry which is preliminary data.</text>
</comment>
<gene>
    <name evidence="2" type="ORF">CN899_29230</name>
</gene>
<evidence type="ECO:0000313" key="3">
    <source>
        <dbReference type="Proteomes" id="UP000222944"/>
    </source>
</evidence>
<evidence type="ECO:0000259" key="1">
    <source>
        <dbReference type="Pfam" id="PF06877"/>
    </source>
</evidence>
<dbReference type="Pfam" id="PF06877">
    <property type="entry name" value="RraB"/>
    <property type="match status" value="1"/>
</dbReference>
<accession>A0A9X7BUR3</accession>
<dbReference type="SUPFAM" id="SSF89946">
    <property type="entry name" value="Hypothetical protein VC0424"/>
    <property type="match status" value="1"/>
</dbReference>
<reference evidence="2 3" key="1">
    <citation type="submission" date="2017-09" db="EMBL/GenBank/DDBJ databases">
        <title>Large-scale bioinformatics analysis of Bacillus genomes uncovers conserved roles of natural products in bacterial physiology.</title>
        <authorList>
            <consortium name="Agbiome Team Llc"/>
            <person name="Bleich R.M."/>
            <person name="Grubbs K.J."/>
            <person name="Santa Maria K.C."/>
            <person name="Allen S.E."/>
            <person name="Farag S."/>
            <person name="Shank E.A."/>
            <person name="Bowers A."/>
        </authorList>
    </citation>
    <scope>NUCLEOTIDE SEQUENCE [LARGE SCALE GENOMIC DNA]</scope>
    <source>
        <strain evidence="2 3">AFS058004</strain>
    </source>
</reference>
<proteinExistence type="predicted"/>
<protein>
    <submittedName>
        <fullName evidence="2">Cytoplasmic protein</fullName>
    </submittedName>
</protein>